<evidence type="ECO:0000313" key="3">
    <source>
        <dbReference type="Proteomes" id="UP001209854"/>
    </source>
</evidence>
<dbReference type="EMBL" id="JAPFCC010000001">
    <property type="protein sequence ID" value="MCW7554716.1"/>
    <property type="molecule type" value="Genomic_DNA"/>
</dbReference>
<feature type="region of interest" description="Disordered" evidence="1">
    <location>
        <begin position="69"/>
        <end position="106"/>
    </location>
</feature>
<keyword evidence="3" id="KW-1185">Reference proteome</keyword>
<protein>
    <submittedName>
        <fullName evidence="2">Uncharacterized protein</fullName>
    </submittedName>
</protein>
<proteinExistence type="predicted"/>
<comment type="caution">
    <text evidence="2">The sequence shown here is derived from an EMBL/GenBank/DDBJ whole genome shotgun (WGS) entry which is preliminary data.</text>
</comment>
<name>A0ABT3MZB7_9GAMM</name>
<reference evidence="2 3" key="1">
    <citation type="submission" date="2022-10" db="EMBL/GenBank/DDBJ databases">
        <title>High-quality genome sequences of two octocoral-associated bacteria, Endozoicomonas euniceicola EF212 and Endozoicomonas gorgoniicola PS125.</title>
        <authorList>
            <person name="Chiou Y.-J."/>
            <person name="Chen Y.-H."/>
        </authorList>
    </citation>
    <scope>NUCLEOTIDE SEQUENCE [LARGE SCALE GENOMIC DNA]</scope>
    <source>
        <strain evidence="2 3">PS125</strain>
    </source>
</reference>
<dbReference type="Proteomes" id="UP001209854">
    <property type="component" value="Unassembled WGS sequence"/>
</dbReference>
<accession>A0ABT3MZB7</accession>
<evidence type="ECO:0000256" key="1">
    <source>
        <dbReference type="SAM" id="MobiDB-lite"/>
    </source>
</evidence>
<dbReference type="RefSeq" id="WP_262564479.1">
    <property type="nucleotide sequence ID" value="NZ_JAPFCC010000001.1"/>
</dbReference>
<feature type="compositionally biased region" description="Basic and acidic residues" evidence="1">
    <location>
        <begin position="76"/>
        <end position="106"/>
    </location>
</feature>
<organism evidence="2 3">
    <name type="scientific">Endozoicomonas gorgoniicola</name>
    <dbReference type="NCBI Taxonomy" id="1234144"/>
    <lineage>
        <taxon>Bacteria</taxon>
        <taxon>Pseudomonadati</taxon>
        <taxon>Pseudomonadota</taxon>
        <taxon>Gammaproteobacteria</taxon>
        <taxon>Oceanospirillales</taxon>
        <taxon>Endozoicomonadaceae</taxon>
        <taxon>Endozoicomonas</taxon>
    </lineage>
</organism>
<gene>
    <name evidence="2" type="ORF">NX722_19265</name>
</gene>
<evidence type="ECO:0000313" key="2">
    <source>
        <dbReference type="EMBL" id="MCW7554716.1"/>
    </source>
</evidence>
<sequence>MDCGPVQTLIQIISGSDRCTTPAPETASAKAQKSFEEASFFAAHFKDFTVRPMPDPALMQVLRRGQWRRKLRKVSKKEQPERTHMRKPGDKEEEKEAHHEELHEKW</sequence>